<protein>
    <submittedName>
        <fullName evidence="2">Uncharacterized protein</fullName>
    </submittedName>
</protein>
<reference evidence="2" key="1">
    <citation type="submission" date="2013-11" db="EMBL/GenBank/DDBJ databases">
        <title>The Genome Sequence of Phytophthora parasitica IAC_01/95.</title>
        <authorList>
            <consortium name="The Broad Institute Genomics Platform"/>
            <person name="Russ C."/>
            <person name="Tyler B."/>
            <person name="Panabieres F."/>
            <person name="Shan W."/>
            <person name="Tripathy S."/>
            <person name="Grunwald N."/>
            <person name="Machado M."/>
            <person name="Johnson C.S."/>
            <person name="Arredondo F."/>
            <person name="Hong C."/>
            <person name="Coffey M."/>
            <person name="Young S.K."/>
            <person name="Zeng Q."/>
            <person name="Gargeya S."/>
            <person name="Fitzgerald M."/>
            <person name="Abouelleil A."/>
            <person name="Alvarado L."/>
            <person name="Chapman S.B."/>
            <person name="Gainer-Dewar J."/>
            <person name="Goldberg J."/>
            <person name="Griggs A."/>
            <person name="Gujja S."/>
            <person name="Hansen M."/>
            <person name="Howarth C."/>
            <person name="Imamovic A."/>
            <person name="Ireland A."/>
            <person name="Larimer J."/>
            <person name="McCowan C."/>
            <person name="Murphy C."/>
            <person name="Pearson M."/>
            <person name="Poon T.W."/>
            <person name="Priest M."/>
            <person name="Roberts A."/>
            <person name="Saif S."/>
            <person name="Shea T."/>
            <person name="Sykes S."/>
            <person name="Wortman J."/>
            <person name="Nusbaum C."/>
            <person name="Birren B."/>
        </authorList>
    </citation>
    <scope>NUCLEOTIDE SEQUENCE [LARGE SCALE GENOMIC DNA]</scope>
    <source>
        <strain evidence="2">IAC_01/95</strain>
    </source>
</reference>
<gene>
    <name evidence="2" type="ORF">L914_14609</name>
</gene>
<dbReference type="EMBL" id="KI694685">
    <property type="protein sequence ID" value="ETM39230.1"/>
    <property type="molecule type" value="Genomic_DNA"/>
</dbReference>
<feature type="compositionally biased region" description="Basic residues" evidence="1">
    <location>
        <begin position="30"/>
        <end position="39"/>
    </location>
</feature>
<sequence>MNICGATKCLTVSEEDMSSSDHRSGAAVAKRQRKTAQSY</sequence>
<evidence type="ECO:0000256" key="1">
    <source>
        <dbReference type="SAM" id="MobiDB-lite"/>
    </source>
</evidence>
<organism evidence="2">
    <name type="scientific">Phytophthora nicotianae</name>
    <name type="common">Potato buckeye rot agent</name>
    <name type="synonym">Phytophthora parasitica</name>
    <dbReference type="NCBI Taxonomy" id="4792"/>
    <lineage>
        <taxon>Eukaryota</taxon>
        <taxon>Sar</taxon>
        <taxon>Stramenopiles</taxon>
        <taxon>Oomycota</taxon>
        <taxon>Peronosporomycetes</taxon>
        <taxon>Peronosporales</taxon>
        <taxon>Peronosporaceae</taxon>
        <taxon>Phytophthora</taxon>
    </lineage>
</organism>
<name>W2MSG1_PHYNI</name>
<dbReference type="Proteomes" id="UP000054532">
    <property type="component" value="Unassembled WGS sequence"/>
</dbReference>
<feature type="region of interest" description="Disordered" evidence="1">
    <location>
        <begin position="15"/>
        <end position="39"/>
    </location>
</feature>
<evidence type="ECO:0000313" key="2">
    <source>
        <dbReference type="EMBL" id="ETM39230.1"/>
    </source>
</evidence>
<accession>W2MSG1</accession>
<dbReference type="AlphaFoldDB" id="W2MSG1"/>
<proteinExistence type="predicted"/>